<dbReference type="PROSITE" id="PS51257">
    <property type="entry name" value="PROKAR_LIPOPROTEIN"/>
    <property type="match status" value="1"/>
</dbReference>
<dbReference type="AlphaFoldDB" id="A0A2Z6M615"/>
<reference evidence="3" key="1">
    <citation type="journal article" date="2017" name="Front. Plant Sci.">
        <title>Climate Clever Clovers: New Paradigm to Reduce the Environmental Footprint of Ruminants by Breeding Low Methanogenic Forages Utilizing Haplotype Variation.</title>
        <authorList>
            <person name="Kaur P."/>
            <person name="Appels R."/>
            <person name="Bayer P.E."/>
            <person name="Keeble-Gagnere G."/>
            <person name="Wang J."/>
            <person name="Hirakawa H."/>
            <person name="Shirasawa K."/>
            <person name="Vercoe P."/>
            <person name="Stefanova K."/>
            <person name="Durmic Z."/>
            <person name="Nichols P."/>
            <person name="Revell C."/>
            <person name="Isobe S.N."/>
            <person name="Edwards D."/>
            <person name="Erskine W."/>
        </authorList>
    </citation>
    <scope>NUCLEOTIDE SEQUENCE [LARGE SCALE GENOMIC DNA]</scope>
    <source>
        <strain evidence="3">cv. Daliak</strain>
    </source>
</reference>
<proteinExistence type="predicted"/>
<evidence type="ECO:0000313" key="2">
    <source>
        <dbReference type="EMBL" id="GAU25593.1"/>
    </source>
</evidence>
<name>A0A2Z6M615_TRISU</name>
<keyword evidence="3" id="KW-1185">Reference proteome</keyword>
<dbReference type="EMBL" id="DF973315">
    <property type="protein sequence ID" value="GAU25593.1"/>
    <property type="molecule type" value="Genomic_DNA"/>
</dbReference>
<protein>
    <submittedName>
        <fullName evidence="2">Uncharacterized protein</fullName>
    </submittedName>
</protein>
<feature type="region of interest" description="Disordered" evidence="1">
    <location>
        <begin position="76"/>
        <end position="136"/>
    </location>
</feature>
<feature type="compositionally biased region" description="Basic and acidic residues" evidence="1">
    <location>
        <begin position="76"/>
        <end position="86"/>
    </location>
</feature>
<evidence type="ECO:0000313" key="3">
    <source>
        <dbReference type="Proteomes" id="UP000242715"/>
    </source>
</evidence>
<feature type="compositionally biased region" description="Gly residues" evidence="1">
    <location>
        <begin position="90"/>
        <end position="129"/>
    </location>
</feature>
<organism evidence="2 3">
    <name type="scientific">Trifolium subterraneum</name>
    <name type="common">Subterranean clover</name>
    <dbReference type="NCBI Taxonomy" id="3900"/>
    <lineage>
        <taxon>Eukaryota</taxon>
        <taxon>Viridiplantae</taxon>
        <taxon>Streptophyta</taxon>
        <taxon>Embryophyta</taxon>
        <taxon>Tracheophyta</taxon>
        <taxon>Spermatophyta</taxon>
        <taxon>Magnoliopsida</taxon>
        <taxon>eudicotyledons</taxon>
        <taxon>Gunneridae</taxon>
        <taxon>Pentapetalae</taxon>
        <taxon>rosids</taxon>
        <taxon>fabids</taxon>
        <taxon>Fabales</taxon>
        <taxon>Fabaceae</taxon>
        <taxon>Papilionoideae</taxon>
        <taxon>50 kb inversion clade</taxon>
        <taxon>NPAAA clade</taxon>
        <taxon>Hologalegina</taxon>
        <taxon>IRL clade</taxon>
        <taxon>Trifolieae</taxon>
        <taxon>Trifolium</taxon>
    </lineage>
</organism>
<gene>
    <name evidence="2" type="ORF">TSUD_260280</name>
</gene>
<evidence type="ECO:0000256" key="1">
    <source>
        <dbReference type="SAM" id="MobiDB-lite"/>
    </source>
</evidence>
<dbReference type="OrthoDB" id="1436061at2759"/>
<dbReference type="Proteomes" id="UP000242715">
    <property type="component" value="Unassembled WGS sequence"/>
</dbReference>
<sequence length="233" mass="24164">MTTVQLKPYQMKMKISIFLVLFLVIISCAKVISNEDEKRSLIQSNVQAHGLNGNLDGNKHIEASTRLNHKDVLAESQNEQKHEPHVIIRKGGGGGISGGGGRGGGGSGRGGGGRGGGVIGGGGRGGGGNTNENGNIEASTRLNLKDVLVKSQNENKHDLFVTVRKGGRGGGGIGRGGRGRSGGATTGIIGGGVIGGAAVNHGHDHGHNHGHNHKYNYFHFCVSTFILCLSFFF</sequence>
<accession>A0A2Z6M615</accession>